<evidence type="ECO:0000256" key="4">
    <source>
        <dbReference type="SAM" id="MobiDB-lite"/>
    </source>
</evidence>
<dbReference type="GeneID" id="92930452"/>
<dbReference type="GO" id="GO:0006099">
    <property type="term" value="P:tricarboxylic acid cycle"/>
    <property type="evidence" value="ECO:0007669"/>
    <property type="project" value="UniProtKB-UniRule"/>
</dbReference>
<dbReference type="EC" id="4.2.1.2" evidence="3"/>
<feature type="binding site" evidence="3">
    <location>
        <begin position="140"/>
        <end position="142"/>
    </location>
    <ligand>
        <name>substrate</name>
    </ligand>
</feature>
<feature type="active site" description="Proton donor/acceptor" evidence="3">
    <location>
        <position position="189"/>
    </location>
</feature>
<feature type="binding site" evidence="3">
    <location>
        <position position="188"/>
    </location>
    <ligand>
        <name>substrate</name>
    </ligand>
</feature>
<dbReference type="KEGG" id="acz:Acaty_c0436"/>
<dbReference type="InterPro" id="IPR024083">
    <property type="entry name" value="Fumarase/histidase_N"/>
</dbReference>
<dbReference type="eggNOG" id="COG0114">
    <property type="taxonomic scope" value="Bacteria"/>
</dbReference>
<dbReference type="Pfam" id="PF00206">
    <property type="entry name" value="Lyase_1"/>
    <property type="match status" value="1"/>
</dbReference>
<dbReference type="InterPro" id="IPR005677">
    <property type="entry name" value="Fum_hydII"/>
</dbReference>
<evidence type="ECO:0000256" key="3">
    <source>
        <dbReference type="HAMAP-Rule" id="MF_00743"/>
    </source>
</evidence>
<protein>
    <recommendedName>
        <fullName evidence="3">Fumarate hydratase class II</fullName>
        <shortName evidence="3">Fumarase C</shortName>
        <ecNumber evidence="3">4.2.1.2</ecNumber>
    </recommendedName>
    <alternativeName>
        <fullName evidence="3">Aerobic fumarase</fullName>
    </alternativeName>
    <alternativeName>
        <fullName evidence="3">Iron-independent fumarase</fullName>
    </alternativeName>
</protein>
<dbReference type="CDD" id="cd01362">
    <property type="entry name" value="Fumarase_classII"/>
    <property type="match status" value="1"/>
</dbReference>
<accession>A0A059ZWI1</accession>
<dbReference type="Gene3D" id="1.10.275.10">
    <property type="entry name" value="Fumarase/aspartase (N-terminal domain)"/>
    <property type="match status" value="1"/>
</dbReference>
<feature type="binding site" evidence="3">
    <location>
        <begin position="99"/>
        <end position="101"/>
    </location>
    <ligand>
        <name>substrate</name>
    </ligand>
</feature>
<dbReference type="PANTHER" id="PTHR11444:SF1">
    <property type="entry name" value="FUMARATE HYDRATASE, MITOCHONDRIAL"/>
    <property type="match status" value="1"/>
</dbReference>
<dbReference type="NCBIfam" id="NF008909">
    <property type="entry name" value="PRK12273.1"/>
    <property type="match status" value="1"/>
</dbReference>
<comment type="pathway">
    <text evidence="3">Carbohydrate metabolism; tricarboxylic acid cycle; (S)-malate from fumarate: step 1/1.</text>
</comment>
<comment type="function">
    <text evidence="3">Involved in the TCA cycle. Catalyzes the stereospecific interconversion of fumarate to L-malate.</text>
</comment>
<comment type="subunit">
    <text evidence="3">Homotetramer.</text>
</comment>
<dbReference type="HAMAP" id="MF_00743">
    <property type="entry name" value="FumaraseC"/>
    <property type="match status" value="1"/>
</dbReference>
<dbReference type="EMBL" id="CP005986">
    <property type="protein sequence ID" value="AIA54326.1"/>
    <property type="molecule type" value="Genomic_DNA"/>
</dbReference>
<evidence type="ECO:0000259" key="6">
    <source>
        <dbReference type="Pfam" id="PF10415"/>
    </source>
</evidence>
<dbReference type="GO" id="GO:0006106">
    <property type="term" value="P:fumarate metabolic process"/>
    <property type="evidence" value="ECO:0007669"/>
    <property type="project" value="InterPro"/>
</dbReference>
<gene>
    <name evidence="3" type="primary">fumC</name>
    <name evidence="7" type="ORF">Acaty_c0436</name>
</gene>
<dbReference type="InterPro" id="IPR018951">
    <property type="entry name" value="Fumarase_C_C"/>
</dbReference>
<name>A0A059ZWI1_ACICK</name>
<comment type="catalytic activity">
    <reaction evidence="3">
        <text>(S)-malate = fumarate + H2O</text>
        <dbReference type="Rhea" id="RHEA:12460"/>
        <dbReference type="ChEBI" id="CHEBI:15377"/>
        <dbReference type="ChEBI" id="CHEBI:15589"/>
        <dbReference type="ChEBI" id="CHEBI:29806"/>
        <dbReference type="EC" id="4.2.1.2"/>
    </reaction>
</comment>
<dbReference type="InterPro" id="IPR022761">
    <property type="entry name" value="Fumarate_lyase_N"/>
</dbReference>
<evidence type="ECO:0000313" key="7">
    <source>
        <dbReference type="EMBL" id="AIA54326.1"/>
    </source>
</evidence>
<feature type="region of interest" description="Disordered" evidence="4">
    <location>
        <begin position="456"/>
        <end position="485"/>
    </location>
</feature>
<dbReference type="FunFam" id="1.10.40.30:FF:000002">
    <property type="entry name" value="Fumarate hydratase class II"/>
    <property type="match status" value="1"/>
</dbReference>
<dbReference type="Pfam" id="PF10415">
    <property type="entry name" value="FumaraseC_C"/>
    <property type="match status" value="1"/>
</dbReference>
<dbReference type="PANTHER" id="PTHR11444">
    <property type="entry name" value="ASPARTATEAMMONIA/ARGININOSUCCINATE/ADENYLOSUCCINATE LYASE"/>
    <property type="match status" value="1"/>
</dbReference>
<dbReference type="AlphaFoldDB" id="A0A059ZWI1"/>
<dbReference type="FunFam" id="1.10.275.10:FF:000001">
    <property type="entry name" value="Fumarate hydratase, mitochondrial"/>
    <property type="match status" value="1"/>
</dbReference>
<keyword evidence="3" id="KW-0816">Tricarboxylic acid cycle</keyword>
<feature type="site" description="Important for catalytic activity" evidence="3">
    <location>
        <position position="332"/>
    </location>
</feature>
<dbReference type="PROSITE" id="PS00163">
    <property type="entry name" value="FUMARATE_LYASES"/>
    <property type="match status" value="1"/>
</dbReference>
<keyword evidence="3" id="KW-0963">Cytoplasm</keyword>
<dbReference type="SUPFAM" id="SSF48557">
    <property type="entry name" value="L-aspartase-like"/>
    <property type="match status" value="1"/>
</dbReference>
<evidence type="ECO:0000256" key="1">
    <source>
        <dbReference type="ARBA" id="ARBA00009084"/>
    </source>
</evidence>
<sequence>MSEAWREERDSLGVVRVAADALWGAQTQRSLQYFAIGSEIMPMELIHALAEIKGAAALVNAELGLLPPELAAAIAKAAAEVAAGRWDAHFPLRIWQTGSGTQSNMNVNEVIANLVNERFGTPRGSKRPVHPNDHVNLGQSSNDVFPTAMHLAVLRRLHEHFLPRLEGLCAGLEARASEFAGILKIGRTHLMDAVPLTLGQEFSAYAHQLRQGEEALRASIPGLSAVALGGTAVGTGLNTHPDFARLVCARLEQDTGLPLRPAENPFAALAGHEALATVSAALRNLAMSAMKMANDIRWMGSGPRAGLGELALPENEPGSSIMPGKVNPTQAEALTMVCVQVFGNDAAVAFAASQGQFELNVFKPVIVSNVLRSLQLLGDALDSFAHHCLEGLQPRREVLDRHLHRSLMLVTALAPRLGYEKAAAVAQYAHQHDLDLQSAVLALGYLEPDEARELLQPERMLEPASGEIPEKSESHPLLATKRKPS</sequence>
<dbReference type="UniPathway" id="UPA00223">
    <property type="reaction ID" value="UER01007"/>
</dbReference>
<comment type="similarity">
    <text evidence="1 3">Belongs to the class-II fumarase/aspartase family. Fumarase subfamily.</text>
</comment>
<dbReference type="Gene3D" id="1.10.40.30">
    <property type="entry name" value="Fumarase/aspartase (C-terminal domain)"/>
    <property type="match status" value="1"/>
</dbReference>
<dbReference type="RefSeq" id="WP_004870528.1">
    <property type="nucleotide sequence ID" value="NZ_CP005986.1"/>
</dbReference>
<feature type="binding site" evidence="3">
    <location>
        <begin position="325"/>
        <end position="327"/>
    </location>
    <ligand>
        <name>substrate</name>
    </ligand>
</feature>
<comment type="miscellaneous">
    <text evidence="3">There are 2 substrate-binding sites: the catalytic A site, and the non-catalytic B site that may play a role in the transfer of substrate or product between the active site and the solvent. Alternatively, the B site may bind allosteric effectors.</text>
</comment>
<comment type="subcellular location">
    <subcellularLocation>
        <location evidence="3">Cytoplasm</location>
    </subcellularLocation>
</comment>
<dbReference type="FunFam" id="1.20.200.10:FF:000001">
    <property type="entry name" value="Fumarate hydratase, mitochondrial"/>
    <property type="match status" value="1"/>
</dbReference>
<feature type="domain" description="Fumarate lyase N-terminal" evidence="5">
    <location>
        <begin position="15"/>
        <end position="343"/>
    </location>
</feature>
<feature type="domain" description="Fumarase C C-terminal" evidence="6">
    <location>
        <begin position="409"/>
        <end position="461"/>
    </location>
</feature>
<dbReference type="Gene3D" id="1.20.200.10">
    <property type="entry name" value="Fumarase/aspartase (Central domain)"/>
    <property type="match status" value="1"/>
</dbReference>
<dbReference type="InterPro" id="IPR020557">
    <property type="entry name" value="Fumarate_lyase_CS"/>
</dbReference>
<dbReference type="InterPro" id="IPR000362">
    <property type="entry name" value="Fumarate_lyase_fam"/>
</dbReference>
<feature type="binding site" evidence="3">
    <location>
        <position position="320"/>
    </location>
    <ligand>
        <name>substrate</name>
    </ligand>
</feature>
<organism evidence="7 8">
    <name type="scientific">Acidithiobacillus caldus (strain ATCC 51756 / DSM 8584 / KU)</name>
    <dbReference type="NCBI Taxonomy" id="637389"/>
    <lineage>
        <taxon>Bacteria</taxon>
        <taxon>Pseudomonadati</taxon>
        <taxon>Pseudomonadota</taxon>
        <taxon>Acidithiobacillia</taxon>
        <taxon>Acidithiobacillales</taxon>
        <taxon>Acidithiobacillaceae</taxon>
        <taxon>Acidithiobacillus</taxon>
    </lineage>
</organism>
<feature type="active site" evidence="3">
    <location>
        <position position="319"/>
    </location>
</feature>
<keyword evidence="2 3" id="KW-0456">Lyase</keyword>
<dbReference type="PRINTS" id="PR00149">
    <property type="entry name" value="FUMRATELYASE"/>
</dbReference>
<dbReference type="Proteomes" id="UP000005522">
    <property type="component" value="Chromosome"/>
</dbReference>
<dbReference type="HOGENOM" id="CLU_021594_4_1_6"/>
<dbReference type="GO" id="GO:0006108">
    <property type="term" value="P:malate metabolic process"/>
    <property type="evidence" value="ECO:0007669"/>
    <property type="project" value="TreeGrafter"/>
</dbReference>
<feature type="binding site" description="in site B" evidence="3">
    <location>
        <begin position="130"/>
        <end position="133"/>
    </location>
    <ligand>
        <name>substrate</name>
    </ligand>
</feature>
<evidence type="ECO:0000256" key="2">
    <source>
        <dbReference type="ARBA" id="ARBA00023239"/>
    </source>
</evidence>
<evidence type="ECO:0000313" key="8">
    <source>
        <dbReference type="Proteomes" id="UP000005522"/>
    </source>
</evidence>
<dbReference type="NCBIfam" id="TIGR00979">
    <property type="entry name" value="fumC_II"/>
    <property type="match status" value="1"/>
</dbReference>
<evidence type="ECO:0000259" key="5">
    <source>
        <dbReference type="Pfam" id="PF00206"/>
    </source>
</evidence>
<reference evidence="7 8" key="1">
    <citation type="journal article" date="2009" name="J. Bacteriol.">
        <title>Draft genome sequence of the extremely acidophilic bacterium Acidithiobacillus caldus ATCC 51756 reveals metabolic versatility in the genus Acidithiobacillus.</title>
        <authorList>
            <person name="Valdes J."/>
            <person name="Quatrini R."/>
            <person name="Hallberg K."/>
            <person name="Dopson M."/>
            <person name="Valenzuela P.D."/>
            <person name="Holmes D.S."/>
        </authorList>
    </citation>
    <scope>NUCLEOTIDE SEQUENCE [LARGE SCALE GENOMIC DNA]</scope>
    <source>
        <strain evidence="8">ATCC 51756 / DSM 8584 / KU</strain>
    </source>
</reference>
<dbReference type="InterPro" id="IPR008948">
    <property type="entry name" value="L-Aspartase-like"/>
</dbReference>
<proteinExistence type="inferred from homology"/>
<dbReference type="GO" id="GO:0005737">
    <property type="term" value="C:cytoplasm"/>
    <property type="evidence" value="ECO:0007669"/>
    <property type="project" value="UniProtKB-SubCell"/>
</dbReference>
<dbReference type="PRINTS" id="PR00145">
    <property type="entry name" value="ARGSUCLYASE"/>
</dbReference>
<dbReference type="GO" id="GO:0004333">
    <property type="term" value="F:fumarate hydratase activity"/>
    <property type="evidence" value="ECO:0007669"/>
    <property type="project" value="UniProtKB-UniRule"/>
</dbReference>